<reference evidence="2" key="1">
    <citation type="journal article" date="2018" name="J. ISSAAS">
        <title>Ultrasensitive capture of human herpes simplex virus genomes directly from clinical samples reveals extraordinarily limited evolution in cell culture.</title>
        <authorList>
            <person name="Greninger A.L."/>
            <person name="Roychoudhury P."/>
            <person name="Xie H."/>
            <person name="Casto A."/>
            <person name="Cent A."/>
            <person name="Pepper G."/>
            <person name="Koelle D.M."/>
            <person name="Huang M.-L."/>
            <person name="Wald A."/>
            <person name="Johnston C."/>
            <person name="Jerome K.R."/>
        </authorList>
    </citation>
    <scope>NUCLEOTIDE SEQUENCE</scope>
    <source>
        <strain evidence="2">HSV1-ORIGINAL-H8</strain>
    </source>
</reference>
<evidence type="ECO:0000313" key="2">
    <source>
        <dbReference type="EMBL" id="AWO69594.1"/>
    </source>
</evidence>
<dbReference type="EMBL" id="MH160364">
    <property type="protein sequence ID" value="AWO69594.1"/>
    <property type="molecule type" value="Genomic_DNA"/>
</dbReference>
<organismHost>
    <name type="scientific">Homo sapiens</name>
    <name type="common">Human</name>
    <dbReference type="NCBI Taxonomy" id="9606"/>
</organismHost>
<evidence type="ECO:0000256" key="1">
    <source>
        <dbReference type="SAM" id="MobiDB-lite"/>
    </source>
</evidence>
<sequence length="42" mass="4407">MAPPVPVYIVSRGSTPPNMAPQHGARLPCMSGGPPTWRPVPV</sequence>
<protein>
    <submittedName>
        <fullName evidence="2">Uncharacterized protein</fullName>
    </submittedName>
</protein>
<name>A0A2U9A535_HHV1</name>
<feature type="region of interest" description="Disordered" evidence="1">
    <location>
        <begin position="12"/>
        <end position="42"/>
    </location>
</feature>
<organism evidence="2">
    <name type="scientific">Human herpesvirus 1</name>
    <name type="common">HHV-1</name>
    <name type="synonym">Human herpes simplex virus 1</name>
    <dbReference type="NCBI Taxonomy" id="10298"/>
    <lineage>
        <taxon>Viruses</taxon>
        <taxon>Duplodnaviria</taxon>
        <taxon>Heunggongvirae</taxon>
        <taxon>Peploviricota</taxon>
        <taxon>Herviviricetes</taxon>
        <taxon>Herpesvirales</taxon>
        <taxon>Orthoherpesviridae</taxon>
        <taxon>Alphaherpesvirinae</taxon>
        <taxon>Simplexvirus</taxon>
        <taxon>Simplexvirus humanalpha1</taxon>
    </lineage>
</organism>
<accession>A0A2U9A535</accession>
<proteinExistence type="predicted"/>